<keyword evidence="3" id="KW-1185">Reference proteome</keyword>
<organism evidence="2 3">
    <name type="scientific">Seminavis robusta</name>
    <dbReference type="NCBI Taxonomy" id="568900"/>
    <lineage>
        <taxon>Eukaryota</taxon>
        <taxon>Sar</taxon>
        <taxon>Stramenopiles</taxon>
        <taxon>Ochrophyta</taxon>
        <taxon>Bacillariophyta</taxon>
        <taxon>Bacillariophyceae</taxon>
        <taxon>Bacillariophycidae</taxon>
        <taxon>Naviculales</taxon>
        <taxon>Naviculaceae</taxon>
        <taxon>Seminavis</taxon>
    </lineage>
</organism>
<evidence type="ECO:0000256" key="1">
    <source>
        <dbReference type="SAM" id="MobiDB-lite"/>
    </source>
</evidence>
<dbReference type="Proteomes" id="UP001153069">
    <property type="component" value="Unassembled WGS sequence"/>
</dbReference>
<reference evidence="2" key="1">
    <citation type="submission" date="2020-06" db="EMBL/GenBank/DDBJ databases">
        <authorList>
            <consortium name="Plant Systems Biology data submission"/>
        </authorList>
    </citation>
    <scope>NUCLEOTIDE SEQUENCE</scope>
    <source>
        <strain evidence="2">D6</strain>
    </source>
</reference>
<feature type="region of interest" description="Disordered" evidence="1">
    <location>
        <begin position="126"/>
        <end position="154"/>
    </location>
</feature>
<dbReference type="EMBL" id="CAICTM010000354">
    <property type="protein sequence ID" value="CAB9508660.1"/>
    <property type="molecule type" value="Genomic_DNA"/>
</dbReference>
<protein>
    <submittedName>
        <fullName evidence="2">Uncharacterized protein</fullName>
    </submittedName>
</protein>
<feature type="region of interest" description="Disordered" evidence="1">
    <location>
        <begin position="167"/>
        <end position="202"/>
    </location>
</feature>
<dbReference type="AlphaFoldDB" id="A0A9N8HDS3"/>
<feature type="compositionally biased region" description="Acidic residues" evidence="1">
    <location>
        <begin position="167"/>
        <end position="188"/>
    </location>
</feature>
<comment type="caution">
    <text evidence="2">The sequence shown here is derived from an EMBL/GenBank/DDBJ whole genome shotgun (WGS) entry which is preliminary data.</text>
</comment>
<evidence type="ECO:0000313" key="2">
    <source>
        <dbReference type="EMBL" id="CAB9508660.1"/>
    </source>
</evidence>
<accession>A0A9N8HDS3</accession>
<gene>
    <name evidence="2" type="ORF">SEMRO_355_G125120.1</name>
</gene>
<feature type="compositionally biased region" description="Low complexity" evidence="1">
    <location>
        <begin position="190"/>
        <end position="202"/>
    </location>
</feature>
<evidence type="ECO:0000313" key="3">
    <source>
        <dbReference type="Proteomes" id="UP001153069"/>
    </source>
</evidence>
<sequence>MEQRVVQVVIDEDSRECPSQTVGEIGRDDFYRAGANERRGSGHLQTQHMVHYKPMFHRVTGLKDRHSDHQSKAFRERRDCNSFDSHDSDDDESVVLQHAMAACNNHYTKPYNSPTKVEEAVVVQIGDSGKGTPGNNTMIPNKRKTPSPAMGVEPAPVSVVPLCGESMDMDDEEKTNNEQDEQSYDSDDNSLPSLSRRLSLTPVSRRLALQFDSISIYDKKPSRSKRRKTSDTSLQC</sequence>
<name>A0A9N8HDS3_9STRA</name>
<proteinExistence type="predicted"/>